<evidence type="ECO:0000313" key="3">
    <source>
        <dbReference type="Proteomes" id="UP000030764"/>
    </source>
</evidence>
<reference evidence="2 3" key="1">
    <citation type="journal article" date="2014" name="Nat. Genet.">
        <title>Genome and transcriptome of the porcine whipworm Trichuris suis.</title>
        <authorList>
            <person name="Jex A.R."/>
            <person name="Nejsum P."/>
            <person name="Schwarz E.M."/>
            <person name="Hu L."/>
            <person name="Young N.D."/>
            <person name="Hall R.S."/>
            <person name="Korhonen P.K."/>
            <person name="Liao S."/>
            <person name="Thamsborg S."/>
            <person name="Xia J."/>
            <person name="Xu P."/>
            <person name="Wang S."/>
            <person name="Scheerlinck J.P."/>
            <person name="Hofmann A."/>
            <person name="Sternberg P.W."/>
            <person name="Wang J."/>
            <person name="Gasser R.B."/>
        </authorList>
    </citation>
    <scope>NUCLEOTIDE SEQUENCE [LARGE SCALE GENOMIC DNA]</scope>
    <source>
        <strain evidence="2">DCEP-RM93F</strain>
        <strain evidence="1">DCEP-RM93M</strain>
    </source>
</reference>
<keyword evidence="3" id="KW-1185">Reference proteome</keyword>
<name>A0A085MU42_9BILA</name>
<organism evidence="2">
    <name type="scientific">Trichuris suis</name>
    <name type="common">pig whipworm</name>
    <dbReference type="NCBI Taxonomy" id="68888"/>
    <lineage>
        <taxon>Eukaryota</taxon>
        <taxon>Metazoa</taxon>
        <taxon>Ecdysozoa</taxon>
        <taxon>Nematoda</taxon>
        <taxon>Enoplea</taxon>
        <taxon>Dorylaimia</taxon>
        <taxon>Trichinellida</taxon>
        <taxon>Trichuridae</taxon>
        <taxon>Trichuris</taxon>
    </lineage>
</organism>
<proteinExistence type="predicted"/>
<protein>
    <submittedName>
        <fullName evidence="2">Uncharacterized protein</fullName>
    </submittedName>
</protein>
<gene>
    <name evidence="1" type="ORF">M513_10095</name>
    <name evidence="2" type="ORF">M514_10095</name>
</gene>
<evidence type="ECO:0000313" key="2">
    <source>
        <dbReference type="EMBL" id="KFD60738.1"/>
    </source>
</evidence>
<dbReference type="AlphaFoldDB" id="A0A085MU42"/>
<sequence length="71" mass="8234">MNFSSSLDMFAEKPWLTLLMYFVQYAHFMSCLNPQAQLNSRLQQPSSPTPCLRMRYESKPTATVKANWNKG</sequence>
<dbReference type="Proteomes" id="UP000030758">
    <property type="component" value="Unassembled WGS sequence"/>
</dbReference>
<dbReference type="EMBL" id="KL363279">
    <property type="protein sequence ID" value="KFD49047.1"/>
    <property type="molecule type" value="Genomic_DNA"/>
</dbReference>
<evidence type="ECO:0000313" key="1">
    <source>
        <dbReference type="EMBL" id="KFD49047.1"/>
    </source>
</evidence>
<accession>A0A085MU42</accession>
<dbReference type="EMBL" id="KL367651">
    <property type="protein sequence ID" value="KFD60738.1"/>
    <property type="molecule type" value="Genomic_DNA"/>
</dbReference>
<dbReference type="Proteomes" id="UP000030764">
    <property type="component" value="Unassembled WGS sequence"/>
</dbReference>